<evidence type="ECO:0000256" key="8">
    <source>
        <dbReference type="ARBA" id="ARBA00023306"/>
    </source>
</evidence>
<dbReference type="GO" id="GO:0051301">
    <property type="term" value="P:cell division"/>
    <property type="evidence" value="ECO:0007669"/>
    <property type="project" value="UniProtKB-KW"/>
</dbReference>
<dbReference type="Gene3D" id="3.40.50.2000">
    <property type="entry name" value="Glycogen Phosphorylase B"/>
    <property type="match status" value="2"/>
</dbReference>
<keyword evidence="4 10" id="KW-0808">Transferase</keyword>
<keyword evidence="8 10" id="KW-0131">Cell cycle</keyword>
<dbReference type="Pfam" id="PF03033">
    <property type="entry name" value="Glyco_transf_28"/>
    <property type="match status" value="1"/>
</dbReference>
<comment type="caution">
    <text evidence="14">The sequence shown here is derived from an EMBL/GenBank/DDBJ whole genome shotgun (WGS) entry which is preliminary data.</text>
</comment>
<evidence type="ECO:0000256" key="11">
    <source>
        <dbReference type="SAM" id="Phobius"/>
    </source>
</evidence>
<keyword evidence="2 10" id="KW-0132">Cell division</keyword>
<feature type="domain" description="Glycosyltransferase family 28 N-terminal" evidence="12">
    <location>
        <begin position="10"/>
        <end position="151"/>
    </location>
</feature>
<gene>
    <name evidence="10" type="primary">murG</name>
    <name evidence="14" type="ORF">UX78_C0006G0015</name>
</gene>
<evidence type="ECO:0000256" key="10">
    <source>
        <dbReference type="HAMAP-Rule" id="MF_00033"/>
    </source>
</evidence>
<name>A0A0G1RHJ9_9BACT</name>
<dbReference type="GO" id="GO:0071555">
    <property type="term" value="P:cell wall organization"/>
    <property type="evidence" value="ECO:0007669"/>
    <property type="project" value="UniProtKB-KW"/>
</dbReference>
<dbReference type="SUPFAM" id="SSF53756">
    <property type="entry name" value="UDP-Glycosyltransferase/glycogen phosphorylase"/>
    <property type="match status" value="1"/>
</dbReference>
<dbReference type="PANTHER" id="PTHR21015">
    <property type="entry name" value="UDP-N-ACETYLGLUCOSAMINE--N-ACETYLMURAMYL-(PENTAPEPTIDE) PYROPHOSPHORYL-UNDECAPRENOL N-ACETYLGLUCOSAMINE TRANSFERASE 1"/>
    <property type="match status" value="1"/>
</dbReference>
<comment type="function">
    <text evidence="10">Cell wall formation. Catalyzes the transfer of a GlcNAc subunit on undecaprenyl-pyrophosphoryl-MurNAc-pentapeptide (lipid intermediate I) to form undecaprenyl-pyrophosphoryl-MurNAc-(pentapeptide)GlcNAc (lipid intermediate II).</text>
</comment>
<keyword evidence="11" id="KW-0812">Transmembrane</keyword>
<feature type="domain" description="Glycosyl transferase family 28 C-terminal" evidence="13">
    <location>
        <begin position="193"/>
        <end position="334"/>
    </location>
</feature>
<organism evidence="14 15">
    <name type="scientific">Candidatus Amesbacteria bacterium GW2011_GWA2_47_11</name>
    <dbReference type="NCBI Taxonomy" id="1618357"/>
    <lineage>
        <taxon>Bacteria</taxon>
        <taxon>Candidatus Amesiibacteriota</taxon>
    </lineage>
</organism>
<evidence type="ECO:0000313" key="14">
    <source>
        <dbReference type="EMBL" id="KKU56552.1"/>
    </source>
</evidence>
<reference evidence="14 15" key="1">
    <citation type="journal article" date="2015" name="Nature">
        <title>rRNA introns, odd ribosomes, and small enigmatic genomes across a large radiation of phyla.</title>
        <authorList>
            <person name="Brown C.T."/>
            <person name="Hug L.A."/>
            <person name="Thomas B.C."/>
            <person name="Sharon I."/>
            <person name="Castelle C.J."/>
            <person name="Singh A."/>
            <person name="Wilkins M.J."/>
            <person name="Williams K.H."/>
            <person name="Banfield J.F."/>
        </authorList>
    </citation>
    <scope>NUCLEOTIDE SEQUENCE [LARGE SCALE GENOMIC DNA]</scope>
</reference>
<dbReference type="EMBL" id="LCNM01000006">
    <property type="protein sequence ID" value="KKU56552.1"/>
    <property type="molecule type" value="Genomic_DNA"/>
</dbReference>
<evidence type="ECO:0000256" key="2">
    <source>
        <dbReference type="ARBA" id="ARBA00022618"/>
    </source>
</evidence>
<protein>
    <recommendedName>
        <fullName evidence="10">UDP-N-acetylglucosamine--N-acetylmuramyl-(pentapeptide) pyrophosphoryl-undecaprenol N-acetylglucosamine transferase</fullName>
        <ecNumber evidence="10">2.4.1.227</ecNumber>
    </recommendedName>
    <alternativeName>
        <fullName evidence="10">Undecaprenyl-PP-MurNAc-pentapeptide-UDPGlcNAc GlcNAc transferase</fullName>
    </alternativeName>
</protein>
<dbReference type="GO" id="GO:0009252">
    <property type="term" value="P:peptidoglycan biosynthetic process"/>
    <property type="evidence" value="ECO:0007669"/>
    <property type="project" value="UniProtKB-UniRule"/>
</dbReference>
<accession>A0A0G1RHJ9</accession>
<keyword evidence="1 10" id="KW-1003">Cell membrane</keyword>
<dbReference type="GO" id="GO:0005886">
    <property type="term" value="C:plasma membrane"/>
    <property type="evidence" value="ECO:0007669"/>
    <property type="project" value="UniProtKB-SubCell"/>
</dbReference>
<keyword evidence="3 10" id="KW-0328">Glycosyltransferase</keyword>
<feature type="binding site" evidence="10">
    <location>
        <begin position="10"/>
        <end position="12"/>
    </location>
    <ligand>
        <name>UDP-N-acetyl-alpha-D-glucosamine</name>
        <dbReference type="ChEBI" id="CHEBI:57705"/>
    </ligand>
</feature>
<keyword evidence="6 10" id="KW-0573">Peptidoglycan synthesis</keyword>
<dbReference type="CDD" id="cd03785">
    <property type="entry name" value="GT28_MurG"/>
    <property type="match status" value="1"/>
</dbReference>
<proteinExistence type="inferred from homology"/>
<feature type="binding site" evidence="10">
    <location>
        <position position="174"/>
    </location>
    <ligand>
        <name>UDP-N-acetyl-alpha-D-glucosamine</name>
        <dbReference type="ChEBI" id="CHEBI:57705"/>
    </ligand>
</feature>
<keyword evidence="5 10" id="KW-0133">Cell shape</keyword>
<evidence type="ECO:0000256" key="6">
    <source>
        <dbReference type="ARBA" id="ARBA00022984"/>
    </source>
</evidence>
<comment type="subcellular location">
    <subcellularLocation>
        <location evidence="10">Cell membrane</location>
        <topology evidence="10">Peripheral membrane protein</topology>
        <orientation evidence="10">Cytoplasmic side</orientation>
    </subcellularLocation>
</comment>
<feature type="transmembrane region" description="Helical" evidence="11">
    <location>
        <begin position="74"/>
        <end position="92"/>
    </location>
</feature>
<evidence type="ECO:0000259" key="12">
    <source>
        <dbReference type="Pfam" id="PF03033"/>
    </source>
</evidence>
<evidence type="ECO:0000313" key="15">
    <source>
        <dbReference type="Proteomes" id="UP000034607"/>
    </source>
</evidence>
<dbReference type="UniPathway" id="UPA00219"/>
<keyword evidence="9 10" id="KW-0961">Cell wall biogenesis/degradation</keyword>
<evidence type="ECO:0000256" key="5">
    <source>
        <dbReference type="ARBA" id="ARBA00022960"/>
    </source>
</evidence>
<comment type="pathway">
    <text evidence="10">Cell wall biogenesis; peptidoglycan biosynthesis.</text>
</comment>
<evidence type="ECO:0000256" key="9">
    <source>
        <dbReference type="ARBA" id="ARBA00023316"/>
    </source>
</evidence>
<dbReference type="Proteomes" id="UP000034607">
    <property type="component" value="Unassembled WGS sequence"/>
</dbReference>
<sequence>MPNSPTLIFTGGHHTSALAVAITLQRQGWHIIWFGHRYSMWGDTSDSGEYREVMAAKIKFVDLKAGKFHRTTNLRQLILIPVGFIQAFIILRQLKFRLKSDLKGIVSFGGYLAVPVVITGWLLGIPVITHEQTVTAGYANRVIALFAKKIALSWPTSLALYPKTKSFLTGLPLRPEILRIKSSTHNSRADLKTILVIGGKQGAHTLNQVVFTSLPQLITKYRIVHQTGSSSVHADYQQALSLQSPNYTPYDYLFPKEFAAALAQADVVVSRSGAHSVYEYGFLGKRCVLVPIPRSSHQEQMKNAQILVNHGLAILVPQDTLSPRSLLTAIHQAEKLTSAPLSIPADGQEKLIQLIIQTFS</sequence>
<dbReference type="HAMAP" id="MF_00033">
    <property type="entry name" value="MurG"/>
    <property type="match status" value="1"/>
</dbReference>
<evidence type="ECO:0000259" key="13">
    <source>
        <dbReference type="Pfam" id="PF04101"/>
    </source>
</evidence>
<dbReference type="Pfam" id="PF04101">
    <property type="entry name" value="Glyco_tran_28_C"/>
    <property type="match status" value="1"/>
</dbReference>
<dbReference type="EC" id="2.4.1.227" evidence="10"/>
<dbReference type="InterPro" id="IPR004276">
    <property type="entry name" value="GlycoTrans_28_N"/>
</dbReference>
<feature type="binding site" evidence="10">
    <location>
        <position position="300"/>
    </location>
    <ligand>
        <name>UDP-N-acetyl-alpha-D-glucosamine</name>
        <dbReference type="ChEBI" id="CHEBI:57705"/>
    </ligand>
</feature>
<dbReference type="AlphaFoldDB" id="A0A0G1RHJ9"/>
<comment type="similarity">
    <text evidence="10">Belongs to the glycosyltransferase 28 family. MurG subfamily.</text>
</comment>
<dbReference type="InterPro" id="IPR006009">
    <property type="entry name" value="GlcNAc_MurG"/>
</dbReference>
<evidence type="ECO:0000256" key="3">
    <source>
        <dbReference type="ARBA" id="ARBA00022676"/>
    </source>
</evidence>
<feature type="transmembrane region" description="Helical" evidence="11">
    <location>
        <begin position="104"/>
        <end position="123"/>
    </location>
</feature>
<keyword evidence="7 10" id="KW-0472">Membrane</keyword>
<dbReference type="GO" id="GO:0050511">
    <property type="term" value="F:undecaprenyldiphospho-muramoylpentapeptide beta-N-acetylglucosaminyltransferase activity"/>
    <property type="evidence" value="ECO:0007669"/>
    <property type="project" value="UniProtKB-UniRule"/>
</dbReference>
<comment type="catalytic activity">
    <reaction evidence="10">
        <text>di-trans,octa-cis-undecaprenyl diphospho-N-acetyl-alpha-D-muramoyl-L-alanyl-D-glutamyl-meso-2,6-diaminopimeloyl-D-alanyl-D-alanine + UDP-N-acetyl-alpha-D-glucosamine = di-trans,octa-cis-undecaprenyl diphospho-[N-acetyl-alpha-D-glucosaminyl-(1-&gt;4)]-N-acetyl-alpha-D-muramoyl-L-alanyl-D-glutamyl-meso-2,6-diaminopimeloyl-D-alanyl-D-alanine + UDP + H(+)</text>
        <dbReference type="Rhea" id="RHEA:31227"/>
        <dbReference type="ChEBI" id="CHEBI:15378"/>
        <dbReference type="ChEBI" id="CHEBI:57705"/>
        <dbReference type="ChEBI" id="CHEBI:58223"/>
        <dbReference type="ChEBI" id="CHEBI:61387"/>
        <dbReference type="ChEBI" id="CHEBI:61388"/>
        <dbReference type="EC" id="2.4.1.227"/>
    </reaction>
</comment>
<evidence type="ECO:0000256" key="4">
    <source>
        <dbReference type="ARBA" id="ARBA00022679"/>
    </source>
</evidence>
<dbReference type="InterPro" id="IPR007235">
    <property type="entry name" value="Glyco_trans_28_C"/>
</dbReference>
<comment type="caution">
    <text evidence="10">Lacks conserved residue(s) required for the propagation of feature annotation.</text>
</comment>
<evidence type="ECO:0000256" key="1">
    <source>
        <dbReference type="ARBA" id="ARBA00022475"/>
    </source>
</evidence>
<keyword evidence="11" id="KW-1133">Transmembrane helix</keyword>
<dbReference type="GO" id="GO:0005975">
    <property type="term" value="P:carbohydrate metabolic process"/>
    <property type="evidence" value="ECO:0007669"/>
    <property type="project" value="InterPro"/>
</dbReference>
<dbReference type="PANTHER" id="PTHR21015:SF22">
    <property type="entry name" value="GLYCOSYLTRANSFERASE"/>
    <property type="match status" value="1"/>
</dbReference>
<evidence type="ECO:0000256" key="7">
    <source>
        <dbReference type="ARBA" id="ARBA00023136"/>
    </source>
</evidence>
<dbReference type="GO" id="GO:0008360">
    <property type="term" value="P:regulation of cell shape"/>
    <property type="evidence" value="ECO:0007669"/>
    <property type="project" value="UniProtKB-KW"/>
</dbReference>